<reference evidence="2 3" key="1">
    <citation type="submission" date="2019-01" db="EMBL/GenBank/DDBJ databases">
        <title>Genome sequencing of the rare red list fungi Fomitopsis rosea.</title>
        <authorList>
            <person name="Buettner E."/>
            <person name="Kellner H."/>
        </authorList>
    </citation>
    <scope>NUCLEOTIDE SEQUENCE [LARGE SCALE GENOMIC DNA]</scope>
    <source>
        <strain evidence="2 3">DSM 105464</strain>
    </source>
</reference>
<protein>
    <submittedName>
        <fullName evidence="2">Uncharacterized protein</fullName>
    </submittedName>
</protein>
<feature type="signal peptide" evidence="1">
    <location>
        <begin position="1"/>
        <end position="20"/>
    </location>
</feature>
<dbReference type="AlphaFoldDB" id="A0A4Y9Y5T6"/>
<comment type="caution">
    <text evidence="2">The sequence shown here is derived from an EMBL/GenBank/DDBJ whole genome shotgun (WGS) entry which is preliminary data.</text>
</comment>
<accession>A0A4Y9Y5T6</accession>
<dbReference type="Proteomes" id="UP000298390">
    <property type="component" value="Unassembled WGS sequence"/>
</dbReference>
<evidence type="ECO:0000256" key="1">
    <source>
        <dbReference type="SAM" id="SignalP"/>
    </source>
</evidence>
<evidence type="ECO:0000313" key="2">
    <source>
        <dbReference type="EMBL" id="TFY57874.1"/>
    </source>
</evidence>
<keyword evidence="1" id="KW-0732">Signal</keyword>
<feature type="chain" id="PRO_5021240699" evidence="1">
    <location>
        <begin position="21"/>
        <end position="238"/>
    </location>
</feature>
<dbReference type="EMBL" id="SEKV01000396">
    <property type="protein sequence ID" value="TFY57874.1"/>
    <property type="molecule type" value="Genomic_DNA"/>
</dbReference>
<name>A0A4Y9Y5T6_9APHY</name>
<sequence length="238" mass="26499">MLAFVLYILLPSLLVIHSLAAPIDAIAYLENARTSIQAADDAMNIPDTGIRVGPRGQLVPQPEGAPHTGIETMVMQGTTLKVQESANLGENGIVYKIIDGPDQWRFLQHLPGKRGQLLKTSQVQETTGVARVGVIKRPADNLKPLYLNQLYQRHRRNKEACTGVVAKASNCMLHEFMQLRTQAGVEHTKPFFTHMLYDDTLDECTFRDMDLTKDSRGSSVSLAELITNFFQANRRSPL</sequence>
<evidence type="ECO:0000313" key="3">
    <source>
        <dbReference type="Proteomes" id="UP000298390"/>
    </source>
</evidence>
<gene>
    <name evidence="2" type="ORF">EVJ58_g6755</name>
</gene>
<proteinExistence type="predicted"/>
<organism evidence="2 3">
    <name type="scientific">Rhodofomes roseus</name>
    <dbReference type="NCBI Taxonomy" id="34475"/>
    <lineage>
        <taxon>Eukaryota</taxon>
        <taxon>Fungi</taxon>
        <taxon>Dikarya</taxon>
        <taxon>Basidiomycota</taxon>
        <taxon>Agaricomycotina</taxon>
        <taxon>Agaricomycetes</taxon>
        <taxon>Polyporales</taxon>
        <taxon>Rhodofomes</taxon>
    </lineage>
</organism>